<evidence type="ECO:0000256" key="5">
    <source>
        <dbReference type="ARBA" id="ARBA00011893"/>
    </source>
</evidence>
<keyword evidence="8" id="KW-0808">Transferase</keyword>
<accession>A0ABN9FP61</accession>
<dbReference type="PANTHER" id="PTHR32315">
    <property type="entry name" value="ADENINE PHOSPHORIBOSYLTRANSFERASE"/>
    <property type="match status" value="1"/>
</dbReference>
<dbReference type="Gene3D" id="3.40.50.2020">
    <property type="match status" value="1"/>
</dbReference>
<organism evidence="10 11">
    <name type="scientific">Staurois parvus</name>
    <dbReference type="NCBI Taxonomy" id="386267"/>
    <lineage>
        <taxon>Eukaryota</taxon>
        <taxon>Metazoa</taxon>
        <taxon>Chordata</taxon>
        <taxon>Craniata</taxon>
        <taxon>Vertebrata</taxon>
        <taxon>Euteleostomi</taxon>
        <taxon>Amphibia</taxon>
        <taxon>Batrachia</taxon>
        <taxon>Anura</taxon>
        <taxon>Neobatrachia</taxon>
        <taxon>Ranoidea</taxon>
        <taxon>Ranidae</taxon>
        <taxon>Staurois</taxon>
    </lineage>
</organism>
<comment type="similarity">
    <text evidence="4">Belongs to the purine/pyrimidine phosphoribosyltransferase family.</text>
</comment>
<keyword evidence="11" id="KW-1185">Reference proteome</keyword>
<evidence type="ECO:0000256" key="9">
    <source>
        <dbReference type="ARBA" id="ARBA00022726"/>
    </source>
</evidence>
<evidence type="ECO:0000256" key="6">
    <source>
        <dbReference type="ARBA" id="ARBA00022490"/>
    </source>
</evidence>
<proteinExistence type="inferred from homology"/>
<keyword evidence="6" id="KW-0963">Cytoplasm</keyword>
<evidence type="ECO:0000256" key="8">
    <source>
        <dbReference type="ARBA" id="ARBA00022679"/>
    </source>
</evidence>
<evidence type="ECO:0000256" key="7">
    <source>
        <dbReference type="ARBA" id="ARBA00022676"/>
    </source>
</evidence>
<evidence type="ECO:0000256" key="3">
    <source>
        <dbReference type="ARBA" id="ARBA00004659"/>
    </source>
</evidence>
<keyword evidence="9" id="KW-0660">Purine salvage</keyword>
<protein>
    <recommendedName>
        <fullName evidence="5">adenine phosphoribosyltransferase</fullName>
        <ecNumber evidence="5">2.4.2.7</ecNumber>
    </recommendedName>
</protein>
<dbReference type="PANTHER" id="PTHR32315:SF3">
    <property type="entry name" value="ADENINE PHOSPHORIBOSYLTRANSFERASE"/>
    <property type="match status" value="1"/>
</dbReference>
<reference evidence="10" key="1">
    <citation type="submission" date="2023-05" db="EMBL/GenBank/DDBJ databases">
        <authorList>
            <person name="Stuckert A."/>
        </authorList>
    </citation>
    <scope>NUCLEOTIDE SEQUENCE</scope>
</reference>
<dbReference type="SUPFAM" id="SSF53271">
    <property type="entry name" value="PRTase-like"/>
    <property type="match status" value="1"/>
</dbReference>
<comment type="subcellular location">
    <subcellularLocation>
        <location evidence="2">Cytoplasm</location>
    </subcellularLocation>
</comment>
<comment type="pathway">
    <text evidence="3">Purine metabolism; AMP biosynthesis via salvage pathway; AMP from adenine: step 1/1.</text>
</comment>
<dbReference type="InterPro" id="IPR000836">
    <property type="entry name" value="PRTase_dom"/>
</dbReference>
<sequence>MNDEERQAVLYRSVREFPDYPSPGVTFRDITPILKDPEALRSAIDLFESHLQRNFPQVDVIADSRGFLFGPVLAQRLGIGFVLIREKGKTSWTHRVRVLHPGVWKGRD</sequence>
<dbReference type="CDD" id="cd06223">
    <property type="entry name" value="PRTases_typeI"/>
    <property type="match status" value="1"/>
</dbReference>
<name>A0ABN9FP61_9NEOB</name>
<dbReference type="InterPro" id="IPR050054">
    <property type="entry name" value="UPRTase/APRTase"/>
</dbReference>
<evidence type="ECO:0000256" key="1">
    <source>
        <dbReference type="ARBA" id="ARBA00000868"/>
    </source>
</evidence>
<evidence type="ECO:0000313" key="10">
    <source>
        <dbReference type="EMBL" id="CAI9598843.1"/>
    </source>
</evidence>
<dbReference type="Proteomes" id="UP001162483">
    <property type="component" value="Unassembled WGS sequence"/>
</dbReference>
<evidence type="ECO:0000256" key="4">
    <source>
        <dbReference type="ARBA" id="ARBA00008391"/>
    </source>
</evidence>
<evidence type="ECO:0000256" key="2">
    <source>
        <dbReference type="ARBA" id="ARBA00004496"/>
    </source>
</evidence>
<evidence type="ECO:0000313" key="11">
    <source>
        <dbReference type="Proteomes" id="UP001162483"/>
    </source>
</evidence>
<gene>
    <name evidence="10" type="ORF">SPARVUS_LOCUS12505720</name>
</gene>
<dbReference type="EMBL" id="CATNWA010017212">
    <property type="protein sequence ID" value="CAI9598843.1"/>
    <property type="molecule type" value="Genomic_DNA"/>
</dbReference>
<dbReference type="EC" id="2.4.2.7" evidence="5"/>
<keyword evidence="7" id="KW-0328">Glycosyltransferase</keyword>
<comment type="caution">
    <text evidence="10">The sequence shown here is derived from an EMBL/GenBank/DDBJ whole genome shotgun (WGS) entry which is preliminary data.</text>
</comment>
<dbReference type="InterPro" id="IPR029057">
    <property type="entry name" value="PRTase-like"/>
</dbReference>
<comment type="catalytic activity">
    <reaction evidence="1">
        <text>AMP + diphosphate = 5-phospho-alpha-D-ribose 1-diphosphate + adenine</text>
        <dbReference type="Rhea" id="RHEA:16609"/>
        <dbReference type="ChEBI" id="CHEBI:16708"/>
        <dbReference type="ChEBI" id="CHEBI:33019"/>
        <dbReference type="ChEBI" id="CHEBI:58017"/>
        <dbReference type="ChEBI" id="CHEBI:456215"/>
        <dbReference type="EC" id="2.4.2.7"/>
    </reaction>
</comment>